<feature type="compositionally biased region" description="Basic residues" evidence="1">
    <location>
        <begin position="58"/>
        <end position="68"/>
    </location>
</feature>
<dbReference type="EMBL" id="JALJOU010000016">
    <property type="protein sequence ID" value="KAK9839492.1"/>
    <property type="molecule type" value="Genomic_DNA"/>
</dbReference>
<dbReference type="AlphaFoldDB" id="A0AAW1S1M5"/>
<sequence length="68" mass="7147">MAECADTPPATPCARRASKRLAGLSAPPVTSPPPSRRRPAPAPPSATSRADEPVLSPRRARRPAHRAC</sequence>
<protein>
    <submittedName>
        <fullName evidence="2">Uncharacterized protein</fullName>
    </submittedName>
</protein>
<evidence type="ECO:0000313" key="2">
    <source>
        <dbReference type="EMBL" id="KAK9839492.1"/>
    </source>
</evidence>
<reference evidence="2 3" key="1">
    <citation type="journal article" date="2024" name="Nat. Commun.">
        <title>Phylogenomics reveals the evolutionary origins of lichenization in chlorophyte algae.</title>
        <authorList>
            <person name="Puginier C."/>
            <person name="Libourel C."/>
            <person name="Otte J."/>
            <person name="Skaloud P."/>
            <person name="Haon M."/>
            <person name="Grisel S."/>
            <person name="Petersen M."/>
            <person name="Berrin J.G."/>
            <person name="Delaux P.M."/>
            <person name="Dal Grande F."/>
            <person name="Keller J."/>
        </authorList>
    </citation>
    <scope>NUCLEOTIDE SEQUENCE [LARGE SCALE GENOMIC DNA]</scope>
    <source>
        <strain evidence="2 3">SAG 245.80</strain>
    </source>
</reference>
<evidence type="ECO:0000313" key="3">
    <source>
        <dbReference type="Proteomes" id="UP001445335"/>
    </source>
</evidence>
<comment type="caution">
    <text evidence="2">The sequence shown here is derived from an EMBL/GenBank/DDBJ whole genome shotgun (WGS) entry which is preliminary data.</text>
</comment>
<evidence type="ECO:0000256" key="1">
    <source>
        <dbReference type="SAM" id="MobiDB-lite"/>
    </source>
</evidence>
<proteinExistence type="predicted"/>
<gene>
    <name evidence="2" type="ORF">WJX81_005581</name>
</gene>
<keyword evidence="3" id="KW-1185">Reference proteome</keyword>
<name>A0AAW1S1M5_9CHLO</name>
<dbReference type="Proteomes" id="UP001445335">
    <property type="component" value="Unassembled WGS sequence"/>
</dbReference>
<accession>A0AAW1S1M5</accession>
<feature type="compositionally biased region" description="Pro residues" evidence="1">
    <location>
        <begin position="29"/>
        <end position="44"/>
    </location>
</feature>
<organism evidence="2 3">
    <name type="scientific">Elliptochloris bilobata</name>
    <dbReference type="NCBI Taxonomy" id="381761"/>
    <lineage>
        <taxon>Eukaryota</taxon>
        <taxon>Viridiplantae</taxon>
        <taxon>Chlorophyta</taxon>
        <taxon>core chlorophytes</taxon>
        <taxon>Trebouxiophyceae</taxon>
        <taxon>Trebouxiophyceae incertae sedis</taxon>
        <taxon>Elliptochloris clade</taxon>
        <taxon>Elliptochloris</taxon>
    </lineage>
</organism>
<feature type="region of interest" description="Disordered" evidence="1">
    <location>
        <begin position="1"/>
        <end position="68"/>
    </location>
</feature>